<dbReference type="KEGG" id="paa:Paes_1722"/>
<dbReference type="HOGENOM" id="CLU_1593098_0_0_10"/>
<keyword evidence="1" id="KW-0732">Signal</keyword>
<evidence type="ECO:0000256" key="1">
    <source>
        <dbReference type="SAM" id="SignalP"/>
    </source>
</evidence>
<evidence type="ECO:0000313" key="2">
    <source>
        <dbReference type="EMBL" id="ACF46740.1"/>
    </source>
</evidence>
<evidence type="ECO:0008006" key="4">
    <source>
        <dbReference type="Google" id="ProtNLM"/>
    </source>
</evidence>
<name>B4S3K1_PROA2</name>
<keyword evidence="3" id="KW-1185">Reference proteome</keyword>
<gene>
    <name evidence="2" type="ordered locus">Paes_1722</name>
</gene>
<sequence length="167" mass="18840">MNSKYSVSAMVAVFIFSAFSALSTYANDSAGKARYDGDVHVAAAESMGDDCEVMHYDYADQMYYDVYTAPGSETVIQLEPGERIVQPVYLQSPENWDVSVKDVQQDGQFCQHVAVTCSECASRSIMEIATDRRSYIIDLNSFEGSYMQVVKWNYLHETSHQTYAENR</sequence>
<dbReference type="InterPro" id="IPR010258">
    <property type="entry name" value="Conjugal_tfr_TrbG/VirB9/CagX"/>
</dbReference>
<dbReference type="Pfam" id="PF03524">
    <property type="entry name" value="CagX"/>
    <property type="match status" value="1"/>
</dbReference>
<dbReference type="Proteomes" id="UP000002725">
    <property type="component" value="Chromosome"/>
</dbReference>
<feature type="signal peptide" evidence="1">
    <location>
        <begin position="1"/>
        <end position="26"/>
    </location>
</feature>
<reference evidence="2" key="1">
    <citation type="submission" date="2008-06" db="EMBL/GenBank/DDBJ databases">
        <title>Complete sequence of chromosome of Prosthecochloris aestuarii DSM 271.</title>
        <authorList>
            <consortium name="US DOE Joint Genome Institute"/>
            <person name="Lucas S."/>
            <person name="Copeland A."/>
            <person name="Lapidus A."/>
            <person name="Glavina del Rio T."/>
            <person name="Dalin E."/>
            <person name="Tice H."/>
            <person name="Bruce D."/>
            <person name="Goodwin L."/>
            <person name="Pitluck S."/>
            <person name="Schmutz J."/>
            <person name="Larimer F."/>
            <person name="Land M."/>
            <person name="Hauser L."/>
            <person name="Kyrpides N."/>
            <person name="Anderson I."/>
            <person name="Liu Z."/>
            <person name="Li T."/>
            <person name="Zhao F."/>
            <person name="Overmann J."/>
            <person name="Bryant D.A."/>
            <person name="Richardson P."/>
        </authorList>
    </citation>
    <scope>NUCLEOTIDE SEQUENCE [LARGE SCALE GENOMIC DNA]</scope>
    <source>
        <strain evidence="2">DSM 271</strain>
    </source>
</reference>
<proteinExistence type="predicted"/>
<organism evidence="2 3">
    <name type="scientific">Prosthecochloris aestuarii (strain DSM 271 / SK 413)</name>
    <dbReference type="NCBI Taxonomy" id="290512"/>
    <lineage>
        <taxon>Bacteria</taxon>
        <taxon>Pseudomonadati</taxon>
        <taxon>Chlorobiota</taxon>
        <taxon>Chlorobiia</taxon>
        <taxon>Chlorobiales</taxon>
        <taxon>Chlorobiaceae</taxon>
        <taxon>Prosthecochloris</taxon>
    </lineage>
</organism>
<feature type="chain" id="PRO_5002825676" description="Conjugal transfer protein TrbG/VirB9/CagX" evidence="1">
    <location>
        <begin position="27"/>
        <end position="167"/>
    </location>
</feature>
<accession>B4S3K1</accession>
<dbReference type="EMBL" id="CP001108">
    <property type="protein sequence ID" value="ACF46740.1"/>
    <property type="molecule type" value="Genomic_DNA"/>
</dbReference>
<dbReference type="eggNOG" id="COG3504">
    <property type="taxonomic scope" value="Bacteria"/>
</dbReference>
<dbReference type="STRING" id="290512.Paes_1722"/>
<dbReference type="AlphaFoldDB" id="B4S3K1"/>
<evidence type="ECO:0000313" key="3">
    <source>
        <dbReference type="Proteomes" id="UP000002725"/>
    </source>
</evidence>
<dbReference type="RefSeq" id="WP_012506273.1">
    <property type="nucleotide sequence ID" value="NC_011059.1"/>
</dbReference>
<protein>
    <recommendedName>
        <fullName evidence="4">Conjugal transfer protein TrbG/VirB9/CagX</fullName>
    </recommendedName>
</protein>